<feature type="compositionally biased region" description="Basic residues" evidence="1">
    <location>
        <begin position="64"/>
        <end position="73"/>
    </location>
</feature>
<protein>
    <submittedName>
        <fullName evidence="3">Uncharacterized protein</fullName>
    </submittedName>
</protein>
<reference evidence="3" key="1">
    <citation type="submission" date="2016-11" db="UniProtKB">
        <authorList>
            <consortium name="WormBaseParasite"/>
        </authorList>
    </citation>
    <scope>IDENTIFICATION</scope>
</reference>
<name>A0A1I7YN24_9BILA</name>
<accession>A0A1I7YN24</accession>
<feature type="compositionally biased region" description="Polar residues" evidence="1">
    <location>
        <begin position="81"/>
        <end position="90"/>
    </location>
</feature>
<dbReference type="Proteomes" id="UP000095287">
    <property type="component" value="Unplaced"/>
</dbReference>
<sequence>MTTHTSPELIPRTTTPLTHPQSTPRTSECPRRRLAPTSGDARGHPTLMGGLGYLPLLQEGVTPRKGRSYRRHPQLVGPRHSLQQSLFRHT</sequence>
<keyword evidence="2" id="KW-1185">Reference proteome</keyword>
<organism evidence="2 3">
    <name type="scientific">Steinernema glaseri</name>
    <dbReference type="NCBI Taxonomy" id="37863"/>
    <lineage>
        <taxon>Eukaryota</taxon>
        <taxon>Metazoa</taxon>
        <taxon>Ecdysozoa</taxon>
        <taxon>Nematoda</taxon>
        <taxon>Chromadorea</taxon>
        <taxon>Rhabditida</taxon>
        <taxon>Tylenchina</taxon>
        <taxon>Panagrolaimomorpha</taxon>
        <taxon>Strongyloidoidea</taxon>
        <taxon>Steinernematidae</taxon>
        <taxon>Steinernema</taxon>
    </lineage>
</organism>
<feature type="compositionally biased region" description="Polar residues" evidence="1">
    <location>
        <begin position="1"/>
        <end position="26"/>
    </location>
</feature>
<dbReference type="AlphaFoldDB" id="A0A1I7YN24"/>
<evidence type="ECO:0000256" key="1">
    <source>
        <dbReference type="SAM" id="MobiDB-lite"/>
    </source>
</evidence>
<proteinExistence type="predicted"/>
<evidence type="ECO:0000313" key="3">
    <source>
        <dbReference type="WBParaSite" id="L893_g17965.t1"/>
    </source>
</evidence>
<feature type="region of interest" description="Disordered" evidence="1">
    <location>
        <begin position="1"/>
        <end position="90"/>
    </location>
</feature>
<evidence type="ECO:0000313" key="2">
    <source>
        <dbReference type="Proteomes" id="UP000095287"/>
    </source>
</evidence>
<dbReference type="WBParaSite" id="L893_g17965.t1">
    <property type="protein sequence ID" value="L893_g17965.t1"/>
    <property type="gene ID" value="L893_g17965"/>
</dbReference>